<dbReference type="Pfam" id="PF13920">
    <property type="entry name" value="zf-C3HC4_3"/>
    <property type="match status" value="1"/>
</dbReference>
<evidence type="ECO:0000256" key="10">
    <source>
        <dbReference type="ARBA" id="ARBA00023242"/>
    </source>
</evidence>
<protein>
    <recommendedName>
        <fullName evidence="18">SWI/SNF-related matrix-associated actin-dependent regulator of chromatin subfamily A member 3-like 1</fullName>
    </recommendedName>
</protein>
<keyword evidence="7" id="KW-0347">Helicase</keyword>
<dbReference type="CDD" id="cd18793">
    <property type="entry name" value="SF2_C_SNF"/>
    <property type="match status" value="1"/>
</dbReference>
<proteinExistence type="inferred from homology"/>
<evidence type="ECO:0000256" key="8">
    <source>
        <dbReference type="ARBA" id="ARBA00022833"/>
    </source>
</evidence>
<keyword evidence="9" id="KW-0067">ATP-binding</keyword>
<dbReference type="GO" id="GO:0008270">
    <property type="term" value="F:zinc ion binding"/>
    <property type="evidence" value="ECO:0007669"/>
    <property type="project" value="UniProtKB-KW"/>
</dbReference>
<dbReference type="InterPro" id="IPR017907">
    <property type="entry name" value="Znf_RING_CS"/>
</dbReference>
<dbReference type="GO" id="GO:0016818">
    <property type="term" value="F:hydrolase activity, acting on acid anhydrides, in phosphorus-containing anhydrides"/>
    <property type="evidence" value="ECO:0007669"/>
    <property type="project" value="InterPro"/>
</dbReference>
<dbReference type="InterPro" id="IPR014905">
    <property type="entry name" value="HIRAN"/>
</dbReference>
<evidence type="ECO:0000256" key="3">
    <source>
        <dbReference type="ARBA" id="ARBA00022723"/>
    </source>
</evidence>
<evidence type="ECO:0000256" key="4">
    <source>
        <dbReference type="ARBA" id="ARBA00022741"/>
    </source>
</evidence>
<dbReference type="Gene3D" id="3.30.70.2330">
    <property type="match status" value="1"/>
</dbReference>
<dbReference type="SMART" id="SM00910">
    <property type="entry name" value="HIRAN"/>
    <property type="match status" value="1"/>
</dbReference>
<keyword evidence="4" id="KW-0547">Nucleotide-binding</keyword>
<feature type="domain" description="RING-type" evidence="13">
    <location>
        <begin position="635"/>
        <end position="674"/>
    </location>
</feature>
<dbReference type="PROSITE" id="PS00518">
    <property type="entry name" value="ZF_RING_1"/>
    <property type="match status" value="1"/>
</dbReference>
<evidence type="ECO:0000256" key="6">
    <source>
        <dbReference type="ARBA" id="ARBA00022801"/>
    </source>
</evidence>
<dbReference type="Pfam" id="PF08797">
    <property type="entry name" value="HIRAN"/>
    <property type="match status" value="1"/>
</dbReference>
<evidence type="ECO:0000256" key="7">
    <source>
        <dbReference type="ARBA" id="ARBA00022806"/>
    </source>
</evidence>
<evidence type="ECO:0000313" key="16">
    <source>
        <dbReference type="EMBL" id="CAA0400760.1"/>
    </source>
</evidence>
<dbReference type="ExpressionAtlas" id="A0A5S9Y1V4">
    <property type="expression patterns" value="baseline and differential"/>
</dbReference>
<dbReference type="Pfam" id="PF00176">
    <property type="entry name" value="SNF2-rel_dom"/>
    <property type="match status" value="1"/>
</dbReference>
<evidence type="ECO:0000256" key="2">
    <source>
        <dbReference type="ARBA" id="ARBA00008438"/>
    </source>
</evidence>
<dbReference type="SMART" id="SM00487">
    <property type="entry name" value="DEXDc"/>
    <property type="match status" value="1"/>
</dbReference>
<name>A0A5S9Y1V4_ARATH</name>
<dbReference type="CDD" id="cd16509">
    <property type="entry name" value="RING-HC_HLTF"/>
    <property type="match status" value="1"/>
</dbReference>
<dbReference type="Gene3D" id="3.40.50.10810">
    <property type="entry name" value="Tandem AAA-ATPase domain"/>
    <property type="match status" value="1"/>
</dbReference>
<dbReference type="InterPro" id="IPR027417">
    <property type="entry name" value="P-loop_NTPase"/>
</dbReference>
<dbReference type="InterPro" id="IPR049730">
    <property type="entry name" value="SNF2/RAD54-like_C"/>
</dbReference>
<dbReference type="OrthoDB" id="448448at2759"/>
<evidence type="ECO:0000313" key="17">
    <source>
        <dbReference type="Proteomes" id="UP000434276"/>
    </source>
</evidence>
<evidence type="ECO:0008006" key="18">
    <source>
        <dbReference type="Google" id="ProtNLM"/>
    </source>
</evidence>
<dbReference type="GO" id="GO:0004386">
    <property type="term" value="F:helicase activity"/>
    <property type="evidence" value="ECO:0007669"/>
    <property type="project" value="UniProtKB-KW"/>
</dbReference>
<evidence type="ECO:0000256" key="12">
    <source>
        <dbReference type="SAM" id="MobiDB-lite"/>
    </source>
</evidence>
<dbReference type="PROSITE" id="PS51192">
    <property type="entry name" value="HELICASE_ATP_BIND_1"/>
    <property type="match status" value="1"/>
</dbReference>
<dbReference type="SMART" id="SM00184">
    <property type="entry name" value="RING"/>
    <property type="match status" value="1"/>
</dbReference>
<dbReference type="SUPFAM" id="SSF52540">
    <property type="entry name" value="P-loop containing nucleoside triphosphate hydrolases"/>
    <property type="match status" value="2"/>
</dbReference>
<dbReference type="PANTHER" id="PTHR45626:SF17">
    <property type="entry name" value="HELICASE-LIKE TRANSCRIPTION FACTOR"/>
    <property type="match status" value="1"/>
</dbReference>
<dbReference type="InterPro" id="IPR050628">
    <property type="entry name" value="SNF2_RAD54_helicase_TF"/>
</dbReference>
<feature type="region of interest" description="Disordered" evidence="12">
    <location>
        <begin position="681"/>
        <end position="703"/>
    </location>
</feature>
<dbReference type="Gene3D" id="3.40.50.300">
    <property type="entry name" value="P-loop containing nucleotide triphosphate hydrolases"/>
    <property type="match status" value="1"/>
</dbReference>
<dbReference type="InterPro" id="IPR000330">
    <property type="entry name" value="SNF2_N"/>
</dbReference>
<evidence type="ECO:0000256" key="11">
    <source>
        <dbReference type="PROSITE-ProRule" id="PRU00175"/>
    </source>
</evidence>
<dbReference type="PANTHER" id="PTHR45626">
    <property type="entry name" value="TRANSCRIPTION TERMINATION FACTOR 2-RELATED"/>
    <property type="match status" value="1"/>
</dbReference>
<evidence type="ECO:0000259" key="15">
    <source>
        <dbReference type="PROSITE" id="PS51194"/>
    </source>
</evidence>
<dbReference type="SUPFAM" id="SSF57850">
    <property type="entry name" value="RING/U-box"/>
    <property type="match status" value="1"/>
</dbReference>
<comment type="similarity">
    <text evidence="2">Belongs to the SNF2/RAD54 helicase family. RAD16 subfamily.</text>
</comment>
<dbReference type="PROSITE" id="PS50089">
    <property type="entry name" value="ZF_RING_2"/>
    <property type="match status" value="1"/>
</dbReference>
<dbReference type="InterPro" id="IPR038718">
    <property type="entry name" value="SNF2-like_sf"/>
</dbReference>
<dbReference type="Pfam" id="PF00271">
    <property type="entry name" value="Helicase_C"/>
    <property type="match status" value="1"/>
</dbReference>
<accession>A0A5S9Y1V4</accession>
<keyword evidence="6" id="KW-0378">Hydrolase</keyword>
<evidence type="ECO:0000259" key="14">
    <source>
        <dbReference type="PROSITE" id="PS51192"/>
    </source>
</evidence>
<keyword evidence="10" id="KW-0539">Nucleus</keyword>
<evidence type="ECO:0000259" key="13">
    <source>
        <dbReference type="PROSITE" id="PS50089"/>
    </source>
</evidence>
<evidence type="ECO:0000256" key="1">
    <source>
        <dbReference type="ARBA" id="ARBA00004123"/>
    </source>
</evidence>
<organism evidence="16 17">
    <name type="scientific">Arabidopsis thaliana</name>
    <name type="common">Mouse-ear cress</name>
    <dbReference type="NCBI Taxonomy" id="3702"/>
    <lineage>
        <taxon>Eukaryota</taxon>
        <taxon>Viridiplantae</taxon>
        <taxon>Streptophyta</taxon>
        <taxon>Embryophyta</taxon>
        <taxon>Tracheophyta</taxon>
        <taxon>Spermatophyta</taxon>
        <taxon>Magnoliopsida</taxon>
        <taxon>eudicotyledons</taxon>
        <taxon>Gunneridae</taxon>
        <taxon>Pentapetalae</taxon>
        <taxon>rosids</taxon>
        <taxon>malvids</taxon>
        <taxon>Brassicales</taxon>
        <taxon>Brassicaceae</taxon>
        <taxon>Camelineae</taxon>
        <taxon>Arabidopsis</taxon>
    </lineage>
</organism>
<feature type="domain" description="Helicase C-terminal" evidence="15">
    <location>
        <begin position="711"/>
        <end position="876"/>
    </location>
</feature>
<dbReference type="SMART" id="SM00490">
    <property type="entry name" value="HELICc"/>
    <property type="match status" value="1"/>
</dbReference>
<dbReference type="InterPro" id="IPR001841">
    <property type="entry name" value="Znf_RING"/>
</dbReference>
<evidence type="ECO:0000256" key="9">
    <source>
        <dbReference type="ARBA" id="ARBA00022840"/>
    </source>
</evidence>
<dbReference type="GO" id="GO:0005524">
    <property type="term" value="F:ATP binding"/>
    <property type="evidence" value="ECO:0007669"/>
    <property type="project" value="UniProtKB-KW"/>
</dbReference>
<gene>
    <name evidence="16" type="ORF">C24_LOCUS21218</name>
</gene>
<evidence type="ECO:0000256" key="5">
    <source>
        <dbReference type="ARBA" id="ARBA00022771"/>
    </source>
</evidence>
<dbReference type="InterPro" id="IPR014001">
    <property type="entry name" value="Helicase_ATP-bd"/>
</dbReference>
<feature type="domain" description="Helicase ATP-binding" evidence="14">
    <location>
        <begin position="272"/>
        <end position="486"/>
    </location>
</feature>
<dbReference type="AlphaFoldDB" id="A0A5S9Y1V4"/>
<dbReference type="Gene3D" id="3.30.40.10">
    <property type="entry name" value="Zinc/RING finger domain, C3HC4 (zinc finger)"/>
    <property type="match status" value="1"/>
</dbReference>
<sequence>MRVLKYFRAPSSLRHRSSPMAQFLRRFSSSPMASEDEFQSPVEPSQQQSQDCVSESYLIGFVIANIVGLKYYSGRINGREMVGLVREPLNVYDNNAIRVLNTRSEQVGHIERTVAAVLAPMIDSHTIVVEGIVPNTRSNSNRYRIPCQIHVFAKLEASSTVKSTISRGGLVLISESDTSFGLSEAVVVKEQMGNGDKRSVDKIFKLVDENVKLMGKLVAAEPPREVIKSELFAHQKEGLGWLLHREKSGELPPFWEEKDGEFLNTLTNYRSDKRPDPLRGGVFADDMGLGKTLTLLSLIAFDRYGNASTSTPTEEPLDGEGDKIEKKGKKRGRGKSSESVTRKKLKTDDVVGMNVSPKTTLIVCPPSVISAWITQLEEHTVPGILKVYMYHGGERTDDVNELMKYDIVLTTYGTLAVEESWEDSPVKKMEWLRIILDEAHTIKNANAQQSRVVCKLKASHRWAVTGTPIQNGSFDLYSLMAFLRFEPFSIKSYWQSLIQRPLGQGNKKGLSRLQVLMATISLRRTKEKSLIGLPPKTVETCYVELSPEERQLYDHMEGEAKGVVQNLINNGSLMRNYSTVLSIILRLRQLCDDMSLCPPELRSFTTSTSVEDVTDKPELLQKLVAALQDGEDFDCPICISPPTNIIITRCAHIFCRACILQTLQRSKPLCPLCRGSLTQSDLYNAPPPPPDSSNTDGEDAKSSTKSSKVSALLSLLMASRQENPNTKSVVFSQFRKMLLLLETPLKAAGFTILRLDGAMTVKKRTQVIGEFGNPELTGPVVLLASLKASGTGINLTAASRVYLFDPWWNPAVEEQAMDRIHRIGQKQEVKMIRMIARNSIEERVLELQQKKKNLANEAFKRRQKKDEREVNVEDVVALMSL</sequence>
<dbReference type="CDD" id="cd18071">
    <property type="entry name" value="DEXHc_HLTF1_SMARC3"/>
    <property type="match status" value="1"/>
</dbReference>
<feature type="region of interest" description="Disordered" evidence="12">
    <location>
        <begin position="308"/>
        <end position="343"/>
    </location>
</feature>
<reference evidence="16 17" key="1">
    <citation type="submission" date="2019-12" db="EMBL/GenBank/DDBJ databases">
        <authorList>
            <person name="Jiao W.-B."/>
            <person name="Schneeberger K."/>
        </authorList>
    </citation>
    <scope>NUCLEOTIDE SEQUENCE [LARGE SCALE GENOMIC DNA]</scope>
    <source>
        <strain evidence="17">cv. C24</strain>
    </source>
</reference>
<dbReference type="InterPro" id="IPR001650">
    <property type="entry name" value="Helicase_C-like"/>
</dbReference>
<keyword evidence="5 11" id="KW-0863">Zinc-finger</keyword>
<dbReference type="InterPro" id="IPR013083">
    <property type="entry name" value="Znf_RING/FYVE/PHD"/>
</dbReference>
<dbReference type="EMBL" id="CACSHJ010000096">
    <property type="protein sequence ID" value="CAA0400760.1"/>
    <property type="molecule type" value="Genomic_DNA"/>
</dbReference>
<dbReference type="GO" id="GO:0005634">
    <property type="term" value="C:nucleus"/>
    <property type="evidence" value="ECO:0007669"/>
    <property type="project" value="UniProtKB-SubCell"/>
</dbReference>
<dbReference type="PROSITE" id="PS51194">
    <property type="entry name" value="HELICASE_CTER"/>
    <property type="match status" value="1"/>
</dbReference>
<dbReference type="Proteomes" id="UP000434276">
    <property type="component" value="Unassembled WGS sequence"/>
</dbReference>
<keyword evidence="8" id="KW-0862">Zinc</keyword>
<dbReference type="GO" id="GO:0003676">
    <property type="term" value="F:nucleic acid binding"/>
    <property type="evidence" value="ECO:0007669"/>
    <property type="project" value="InterPro"/>
</dbReference>
<keyword evidence="3" id="KW-0479">Metal-binding</keyword>
<comment type="subcellular location">
    <subcellularLocation>
        <location evidence="1">Nucleus</location>
    </subcellularLocation>
</comment>